<comment type="subcellular location">
    <subcellularLocation>
        <location evidence="1">Membrane</location>
        <topology evidence="1">Single-pass type I membrane protein</topology>
    </subcellularLocation>
</comment>
<dbReference type="Gene3D" id="3.90.190.10">
    <property type="entry name" value="Protein tyrosine phosphatase superfamily"/>
    <property type="match status" value="1"/>
</dbReference>
<dbReference type="InterPro" id="IPR003595">
    <property type="entry name" value="Tyr_Pase_cat"/>
</dbReference>
<dbReference type="InterPro" id="IPR016130">
    <property type="entry name" value="Tyr_Pase_AS"/>
</dbReference>
<dbReference type="SMART" id="SM00404">
    <property type="entry name" value="PTPc_motif"/>
    <property type="match status" value="1"/>
</dbReference>
<dbReference type="EC" id="3.1.3.48" evidence="2"/>
<feature type="domain" description="Fibronectin type-III" evidence="15">
    <location>
        <begin position="359"/>
        <end position="447"/>
    </location>
</feature>
<dbReference type="GO" id="GO:0004725">
    <property type="term" value="F:protein tyrosine phosphatase activity"/>
    <property type="evidence" value="ECO:0007669"/>
    <property type="project" value="UniProtKB-EC"/>
</dbReference>
<dbReference type="InterPro" id="IPR050713">
    <property type="entry name" value="RTP_Phos/Ushers"/>
</dbReference>
<dbReference type="InterPro" id="IPR000387">
    <property type="entry name" value="Tyr_Pase_dom"/>
</dbReference>
<evidence type="ECO:0000259" key="15">
    <source>
        <dbReference type="PROSITE" id="PS50853"/>
    </source>
</evidence>
<protein>
    <recommendedName>
        <fullName evidence="2">protein-tyrosine-phosphatase</fullName>
        <ecNumber evidence="2">3.1.3.48</ecNumber>
    </recommendedName>
</protein>
<dbReference type="PANTHER" id="PTHR46957">
    <property type="entry name" value="CYTOKINE RECEPTOR"/>
    <property type="match status" value="1"/>
</dbReference>
<dbReference type="PROSITE" id="PS50055">
    <property type="entry name" value="TYR_PHOSPHATASE_PTP"/>
    <property type="match status" value="1"/>
</dbReference>
<dbReference type="Pfam" id="PF00102">
    <property type="entry name" value="Y_phosphatase"/>
    <property type="match status" value="1"/>
</dbReference>
<dbReference type="PANTHER" id="PTHR46957:SF2">
    <property type="entry name" value="RECEPTOR-TYPE TYROSINE-PROTEIN PHOSPHATASE BETA"/>
    <property type="match status" value="1"/>
</dbReference>
<feature type="domain" description="Fibronectin type-III" evidence="15">
    <location>
        <begin position="268"/>
        <end position="358"/>
    </location>
</feature>
<reference evidence="16" key="1">
    <citation type="submission" date="2025-08" db="UniProtKB">
        <authorList>
            <consortium name="Ensembl"/>
        </authorList>
    </citation>
    <scope>IDENTIFICATION</scope>
</reference>
<dbReference type="InterPro" id="IPR003961">
    <property type="entry name" value="FN3_dom"/>
</dbReference>
<dbReference type="InterPro" id="IPR036116">
    <property type="entry name" value="FN3_sf"/>
</dbReference>
<dbReference type="Ensembl" id="ENSCCRT00010067181.1">
    <property type="protein sequence ID" value="ENSCCRP00010061219.1"/>
    <property type="gene ID" value="ENSCCRG00010025908.1"/>
</dbReference>
<organism evidence="16 17">
    <name type="scientific">Cyprinus carpio</name>
    <name type="common">Common carp</name>
    <dbReference type="NCBI Taxonomy" id="7962"/>
    <lineage>
        <taxon>Eukaryota</taxon>
        <taxon>Metazoa</taxon>
        <taxon>Chordata</taxon>
        <taxon>Craniata</taxon>
        <taxon>Vertebrata</taxon>
        <taxon>Euteleostomi</taxon>
        <taxon>Actinopterygii</taxon>
        <taxon>Neopterygii</taxon>
        <taxon>Teleostei</taxon>
        <taxon>Ostariophysi</taxon>
        <taxon>Cypriniformes</taxon>
        <taxon>Cyprinidae</taxon>
        <taxon>Cyprininae</taxon>
        <taxon>Cyprinus</taxon>
    </lineage>
</organism>
<name>A0A8C1LHE8_CYPCA</name>
<feature type="domain" description="Fibronectin type-III" evidence="15">
    <location>
        <begin position="708"/>
        <end position="806"/>
    </location>
</feature>
<keyword evidence="7" id="KW-0904">Protein phosphatase</keyword>
<keyword evidence="5" id="KW-0677">Repeat</keyword>
<evidence type="ECO:0000256" key="12">
    <source>
        <dbReference type="SAM" id="SignalP"/>
    </source>
</evidence>
<dbReference type="Gene3D" id="2.60.40.10">
    <property type="entry name" value="Immunoglobulins"/>
    <property type="match status" value="13"/>
</dbReference>
<keyword evidence="17" id="KW-1185">Reference proteome</keyword>
<dbReference type="GO" id="GO:0001525">
    <property type="term" value="P:angiogenesis"/>
    <property type="evidence" value="ECO:0007669"/>
    <property type="project" value="TreeGrafter"/>
</dbReference>
<dbReference type="CDD" id="cd00063">
    <property type="entry name" value="FN3"/>
    <property type="match status" value="8"/>
</dbReference>
<dbReference type="InterPro" id="IPR041201">
    <property type="entry name" value="PTPRJ_TM"/>
</dbReference>
<accession>A0A8C1LHE8</accession>
<evidence type="ECO:0000259" key="14">
    <source>
        <dbReference type="PROSITE" id="PS50056"/>
    </source>
</evidence>
<evidence type="ECO:0000256" key="5">
    <source>
        <dbReference type="ARBA" id="ARBA00022737"/>
    </source>
</evidence>
<dbReference type="Proteomes" id="UP000694427">
    <property type="component" value="Unplaced"/>
</dbReference>
<dbReference type="GO" id="GO:0016020">
    <property type="term" value="C:membrane"/>
    <property type="evidence" value="ECO:0007669"/>
    <property type="project" value="UniProtKB-SubCell"/>
</dbReference>
<keyword evidence="3" id="KW-0812">Transmembrane</keyword>
<dbReference type="PROSITE" id="PS50853">
    <property type="entry name" value="FN3"/>
    <property type="match status" value="7"/>
</dbReference>
<evidence type="ECO:0000256" key="9">
    <source>
        <dbReference type="ARBA" id="ARBA00023136"/>
    </source>
</evidence>
<comment type="similarity">
    <text evidence="11">Belongs to the protein-tyrosine phosphatase family. Receptor class 3 subfamily.</text>
</comment>
<dbReference type="SMART" id="SM00060">
    <property type="entry name" value="FN3"/>
    <property type="match status" value="13"/>
</dbReference>
<keyword evidence="10" id="KW-0325">Glycoprotein</keyword>
<feature type="domain" description="Tyrosine specific protein phosphatases" evidence="14">
    <location>
        <begin position="1506"/>
        <end position="1576"/>
    </location>
</feature>
<feature type="domain" description="Fibronectin type-III" evidence="15">
    <location>
        <begin position="97"/>
        <end position="186"/>
    </location>
</feature>
<evidence type="ECO:0000313" key="16">
    <source>
        <dbReference type="Ensembl" id="ENSCCRP00010061219.1"/>
    </source>
</evidence>
<feature type="domain" description="Tyrosine-protein phosphatase" evidence="13">
    <location>
        <begin position="1360"/>
        <end position="1576"/>
    </location>
</feature>
<dbReference type="PRINTS" id="PR00700">
    <property type="entry name" value="PRTYPHPHTASE"/>
</dbReference>
<reference evidence="16" key="2">
    <citation type="submission" date="2025-09" db="UniProtKB">
        <authorList>
            <consortium name="Ensembl"/>
        </authorList>
    </citation>
    <scope>IDENTIFICATION</scope>
</reference>
<evidence type="ECO:0000256" key="7">
    <source>
        <dbReference type="ARBA" id="ARBA00022912"/>
    </source>
</evidence>
<feature type="chain" id="PRO_5034190654" description="protein-tyrosine-phosphatase" evidence="12">
    <location>
        <begin position="19"/>
        <end position="1576"/>
    </location>
</feature>
<keyword evidence="9" id="KW-0472">Membrane</keyword>
<dbReference type="InterPro" id="IPR000242">
    <property type="entry name" value="PTP_cat"/>
</dbReference>
<dbReference type="Pfam" id="PF18861">
    <property type="entry name" value="PTP_tm"/>
    <property type="match status" value="1"/>
</dbReference>
<keyword evidence="4 12" id="KW-0732">Signal</keyword>
<dbReference type="GO" id="GO:0043235">
    <property type="term" value="C:receptor complex"/>
    <property type="evidence" value="ECO:0007669"/>
    <property type="project" value="TreeGrafter"/>
</dbReference>
<dbReference type="FunFam" id="2.60.40.10:FF:000369">
    <property type="entry name" value="Protein tyrosine phosphatase, receptor type B"/>
    <property type="match status" value="8"/>
</dbReference>
<dbReference type="InterPro" id="IPR013783">
    <property type="entry name" value="Ig-like_fold"/>
</dbReference>
<proteinExistence type="inferred from homology"/>
<sequence>MFLFLYFTLLMGFLYVSWLGPSAVENLWVSGDTNSLEVSWQPGPGTGSIWNTTVVSTATLYTIKGLIPGGLYNVTVITEVGELQNSVSRQAQTVPAAVSNLRVDNTGDQNTLRVLWDKASGDVDSYLVSLILPGSNSIEKVLSPNSTDVVFDSLSRGKTYQVSVSTRSGTLFNKTRITVSDLVMENLSDCGVLKITWTPPFGQWEHIRVVLSNGSEILANQTVDRTAKGTLLSWLNLHPGKVYSMAVSVENDGLANTVYYEEEIGLPPVSQLHIRHSDETSLSALWIHAPGSSSRDRYIVQLFQSNTSTAIQTRTLSRDMRECTFNVLTPGRLYDITVTTTMKNLCSSATVMGRTLPLKVNRLKLSNKGKSDSLNASWEKPSGDLDFYNLVLLRVGCTVDNISVSANTTSTLLPFLRPGALYKLLVTTVSGTQTSKLAEAECRTVPAAVSDITVTNSGPDFLNVSWKAAEGDVDNYMVMLKDQEKTVHTLTASKATTESVFRSLVPGRLYTISITTYSGSYRNQTLVQERTLPSTVQNPTAIHSARDDFLKVYWNHASGDYDYYEVVIEYNSTRLQSQKLNRTQSECEFNDLVPGRLYNVTISTWSGQYNSTVSIHGRTFPGAVGNLSLAEYGTSFLRVNWTSAPGDVDNYEVQILFNDTQVSLAVNLSSTVREHMFSMLTPGRLYKIVLSTHSGSYQRAEILEGHTVPSQVRSVRLSAGTTDSSLRASWSSGDGDLDFYSVYLFHETNVQDIIHVPKHITQTEFHKLVPGQLYSVTVQSVSGTQTNNSTTSGRTDPSTVTNLRVDNELSTHNLLVSWTAAVGVYDGYSLQLLDESDKLIASASVPITNNHHLFKNLTPGRWYTAHIQTLSGTAKSKDITAEGQTSLSFCWAAPEGQVDRFDLYLYNQVEEIQSHRTLGEDALGWSVTHLLPGMLYKMMIISRSGKLSSQSCLFFTAPASVINLHVDNQGQMDSLLLSWVRGPGGLTGYSVTVDGFKQWLGPESTQVVFHGLVAGRLYSATLQSWSEDLTNTTTAVGRTVPAPPSSVSVSSSTGSVEIKWHVPDTGDYDDCEVTWFPQDTLHVSVLHPTWHTLEGLYPGRLYNISLLTVSGMKHGPVTYSSPVYHTIITPPHPTQNIHCFPLSSTSVSCSWAPPESDYDSYVVECCKQGSRMPIYLSCRNATKESQEVHICFSGPPVPPVTVRVSAQSMVINHFSILFKFNCSWFSDANGAIRFFTIIVTESNDVDNILPEQRHPLPSYLDYRQNRFIKAYQTGYFHSLCAKGSDSKIRVFEMNLGAGMKHLGGACKWDPESIQHGMHFCDGPLRSRTSYRLSVRAFTQLFDEENKECAHPLYTDTYLSLPLLTQSGKTLLFFSGLKDVGWTQTQNAGNNFKWEYIATQGPLPGTKDDFWRMVWEQKVQSLVMVTQCVKRGMVSVKCDQYWPTDSEPLYYGDVVLQLQSENILPEWTIRDFKISCEGQLRYPRTVRQFHYTIWPDHGVPETTQSLVQFVRTVRDYIDRTTSPGVTVVHCSAGVGRTGTFIVLDRVLQQLDRNCTVDIYGCVFDLRLYRSYMVQTEV</sequence>
<dbReference type="GO" id="GO:0045296">
    <property type="term" value="F:cadherin binding"/>
    <property type="evidence" value="ECO:0007669"/>
    <property type="project" value="TreeGrafter"/>
</dbReference>
<dbReference type="PROSITE" id="PS00383">
    <property type="entry name" value="TYR_PHOSPHATASE_1"/>
    <property type="match status" value="1"/>
</dbReference>
<feature type="domain" description="Fibronectin type-III" evidence="15">
    <location>
        <begin position="1"/>
        <end position="96"/>
    </location>
</feature>
<evidence type="ECO:0000256" key="10">
    <source>
        <dbReference type="ARBA" id="ARBA00023180"/>
    </source>
</evidence>
<evidence type="ECO:0000256" key="4">
    <source>
        <dbReference type="ARBA" id="ARBA00022729"/>
    </source>
</evidence>
<dbReference type="PROSITE" id="PS50056">
    <property type="entry name" value="TYR_PHOSPHATASE_2"/>
    <property type="match status" value="1"/>
</dbReference>
<dbReference type="SUPFAM" id="SSF49265">
    <property type="entry name" value="Fibronectin type III"/>
    <property type="match status" value="12"/>
</dbReference>
<keyword evidence="6" id="KW-0378">Hydrolase</keyword>
<feature type="domain" description="Fibronectin type-III" evidence="15">
    <location>
        <begin position="448"/>
        <end position="541"/>
    </location>
</feature>
<feature type="domain" description="Fibronectin type-III" evidence="15">
    <location>
        <begin position="1040"/>
        <end position="1132"/>
    </location>
</feature>
<evidence type="ECO:0000256" key="11">
    <source>
        <dbReference type="ARBA" id="ARBA00025789"/>
    </source>
</evidence>
<evidence type="ECO:0000256" key="2">
    <source>
        <dbReference type="ARBA" id="ARBA00013064"/>
    </source>
</evidence>
<dbReference type="Pfam" id="PF00041">
    <property type="entry name" value="fn3"/>
    <property type="match status" value="9"/>
</dbReference>
<evidence type="ECO:0000256" key="8">
    <source>
        <dbReference type="ARBA" id="ARBA00022989"/>
    </source>
</evidence>
<dbReference type="InterPro" id="IPR029021">
    <property type="entry name" value="Prot-tyrosine_phosphatase-like"/>
</dbReference>
<evidence type="ECO:0000259" key="13">
    <source>
        <dbReference type="PROSITE" id="PS50055"/>
    </source>
</evidence>
<dbReference type="SMART" id="SM00194">
    <property type="entry name" value="PTPc"/>
    <property type="match status" value="1"/>
</dbReference>
<evidence type="ECO:0000313" key="17">
    <source>
        <dbReference type="Proteomes" id="UP000694427"/>
    </source>
</evidence>
<keyword evidence="8" id="KW-1133">Transmembrane helix</keyword>
<feature type="signal peptide" evidence="12">
    <location>
        <begin position="1"/>
        <end position="18"/>
    </location>
</feature>
<evidence type="ECO:0000256" key="3">
    <source>
        <dbReference type="ARBA" id="ARBA00022692"/>
    </source>
</evidence>
<dbReference type="SUPFAM" id="SSF52799">
    <property type="entry name" value="(Phosphotyrosine protein) phosphatases II"/>
    <property type="match status" value="1"/>
</dbReference>
<evidence type="ECO:0000256" key="6">
    <source>
        <dbReference type="ARBA" id="ARBA00022801"/>
    </source>
</evidence>
<evidence type="ECO:0000256" key="1">
    <source>
        <dbReference type="ARBA" id="ARBA00004479"/>
    </source>
</evidence>